<comment type="similarity">
    <text evidence="1">Belongs to the GMC oxidoreductase family.</text>
</comment>
<dbReference type="Pfam" id="PF00732">
    <property type="entry name" value="GMC_oxred_N"/>
    <property type="match status" value="1"/>
</dbReference>
<sequence>MAQRYDLSDDSVVVVIGSGAGGGTVANELAQRGVDVVCLEAGSRLEISDIRNDPPFMDQVMGWHDRREGAPVWLCKTVGGTTMRWSAVSPRFKDFEFRARSTYGAMDDTTLIDWPLGLDELEPYYELAETKMGVSGTGGRPPSAENNNYKVMAAGAHRIGYRDITSSNIAINSIPYDNRPACRQIGFCNDGCAIGAKWSTLYTEIPKAEVTGHFELRANCMALKINHDAKGKVTGVVYQDASGNFQEQKARVICLAANVVETTRLLLLSESNLFPNGLANSSGQVGRNYTRHMANGLAAVMPKPVHFYRGARQAGIIRDEHRHDPSRGFAGGYLFQTSAGPPEWLSEFAGWGETAAEWMEQFNHFASVFLVGEDPPQASNWIYLHPTEKDERGLPVPVLEYAHHPNTTAMLSHADRKARELFAALGGKDIRGDTDKLGGGCHNMGVARMSVDPRDGVTNRWGRAHDVSNLYISDGSVFTTSAAPNPTLTIVALAIRQAEHIAASMSRGDL</sequence>
<dbReference type="InterPro" id="IPR036188">
    <property type="entry name" value="FAD/NAD-bd_sf"/>
</dbReference>
<dbReference type="GO" id="GO:0016614">
    <property type="term" value="F:oxidoreductase activity, acting on CH-OH group of donors"/>
    <property type="evidence" value="ECO:0007669"/>
    <property type="project" value="InterPro"/>
</dbReference>
<dbReference type="Pfam" id="PF13450">
    <property type="entry name" value="NAD_binding_8"/>
    <property type="match status" value="1"/>
</dbReference>
<name>A0A7D4ASA1_9SPHN</name>
<keyword evidence="2" id="KW-0285">Flavoprotein</keyword>
<dbReference type="SUPFAM" id="SSF51905">
    <property type="entry name" value="FAD/NAD(P)-binding domain"/>
    <property type="match status" value="1"/>
</dbReference>
<dbReference type="Gene3D" id="3.50.50.60">
    <property type="entry name" value="FAD/NAD(P)-binding domain"/>
    <property type="match status" value="2"/>
</dbReference>
<feature type="domain" description="Glucose-methanol-choline oxidoreductase C-terminal" evidence="6">
    <location>
        <begin position="376"/>
        <end position="494"/>
    </location>
</feature>
<dbReference type="Pfam" id="PF05199">
    <property type="entry name" value="GMC_oxred_C"/>
    <property type="match status" value="1"/>
</dbReference>
<dbReference type="PANTHER" id="PTHR46056">
    <property type="entry name" value="LONG-CHAIN-ALCOHOL OXIDASE"/>
    <property type="match status" value="1"/>
</dbReference>
<evidence type="ECO:0000256" key="4">
    <source>
        <dbReference type="ARBA" id="ARBA00023002"/>
    </source>
</evidence>
<evidence type="ECO:0000259" key="6">
    <source>
        <dbReference type="Pfam" id="PF05199"/>
    </source>
</evidence>
<feature type="domain" description="Glucose-methanol-choline oxidoreductase N-terminal" evidence="5">
    <location>
        <begin position="117"/>
        <end position="293"/>
    </location>
</feature>
<evidence type="ECO:0000313" key="8">
    <source>
        <dbReference type="Proteomes" id="UP000504693"/>
    </source>
</evidence>
<evidence type="ECO:0000256" key="3">
    <source>
        <dbReference type="ARBA" id="ARBA00022827"/>
    </source>
</evidence>
<dbReference type="Proteomes" id="UP000504693">
    <property type="component" value="Chromosome"/>
</dbReference>
<dbReference type="RefSeq" id="WP_173211864.1">
    <property type="nucleotide sequence ID" value="NZ_CP053921.1"/>
</dbReference>
<evidence type="ECO:0000259" key="5">
    <source>
        <dbReference type="Pfam" id="PF00732"/>
    </source>
</evidence>
<dbReference type="PANTHER" id="PTHR46056:SF12">
    <property type="entry name" value="LONG-CHAIN-ALCOHOL OXIDASE"/>
    <property type="match status" value="1"/>
</dbReference>
<organism evidence="7 8">
    <name type="scientific">Erythrobacter mangrovi</name>
    <dbReference type="NCBI Taxonomy" id="2739433"/>
    <lineage>
        <taxon>Bacteria</taxon>
        <taxon>Pseudomonadati</taxon>
        <taxon>Pseudomonadota</taxon>
        <taxon>Alphaproteobacteria</taxon>
        <taxon>Sphingomonadales</taxon>
        <taxon>Erythrobacteraceae</taxon>
        <taxon>Erythrobacter/Porphyrobacter group</taxon>
        <taxon>Erythrobacter</taxon>
    </lineage>
</organism>
<accession>A0A7D4ASA1</accession>
<keyword evidence="4" id="KW-0560">Oxidoreductase</keyword>
<dbReference type="InterPro" id="IPR007867">
    <property type="entry name" value="GMC_OxRtase_C"/>
</dbReference>
<evidence type="ECO:0000313" key="7">
    <source>
        <dbReference type="EMBL" id="QKG69977.1"/>
    </source>
</evidence>
<dbReference type="KEGG" id="emv:HQR01_00530"/>
<proteinExistence type="inferred from homology"/>
<gene>
    <name evidence="7" type="ORF">HQR01_00530</name>
</gene>
<protein>
    <submittedName>
        <fullName evidence="7">GMC family oxidoreductase</fullName>
    </submittedName>
</protein>
<evidence type="ECO:0000256" key="2">
    <source>
        <dbReference type="ARBA" id="ARBA00022630"/>
    </source>
</evidence>
<dbReference type="EMBL" id="CP053921">
    <property type="protein sequence ID" value="QKG69977.1"/>
    <property type="molecule type" value="Genomic_DNA"/>
</dbReference>
<dbReference type="SUPFAM" id="SSF54373">
    <property type="entry name" value="FAD-linked reductases, C-terminal domain"/>
    <property type="match status" value="1"/>
</dbReference>
<dbReference type="InterPro" id="IPR000172">
    <property type="entry name" value="GMC_OxRdtase_N"/>
</dbReference>
<evidence type="ECO:0000256" key="1">
    <source>
        <dbReference type="ARBA" id="ARBA00010790"/>
    </source>
</evidence>
<dbReference type="GO" id="GO:0050660">
    <property type="term" value="F:flavin adenine dinucleotide binding"/>
    <property type="evidence" value="ECO:0007669"/>
    <property type="project" value="InterPro"/>
</dbReference>
<reference evidence="7 8" key="1">
    <citation type="submission" date="2020-05" db="EMBL/GenBank/DDBJ databases">
        <title>Erythrobacter mangrovi sp. nov., isolated from rhizosphere soil of mangrove plant (Kandelia candel).</title>
        <authorList>
            <person name="Ye Y.H."/>
        </authorList>
    </citation>
    <scope>NUCLEOTIDE SEQUENCE [LARGE SCALE GENOMIC DNA]</scope>
    <source>
        <strain evidence="7 8">EB310</strain>
    </source>
</reference>
<keyword evidence="8" id="KW-1185">Reference proteome</keyword>
<dbReference type="AlphaFoldDB" id="A0A7D4ASA1"/>
<keyword evidence="3" id="KW-0274">FAD</keyword>